<dbReference type="PROSITE" id="PS50531">
    <property type="entry name" value="HTH_IS21"/>
    <property type="match status" value="1"/>
</dbReference>
<dbReference type="InterPro" id="IPR017894">
    <property type="entry name" value="HTH_IS21_transposase_type"/>
</dbReference>
<organism evidence="4 5">
    <name type="scientific">Paraburkholderia polaris</name>
    <dbReference type="NCBI Taxonomy" id="2728848"/>
    <lineage>
        <taxon>Bacteria</taxon>
        <taxon>Pseudomonadati</taxon>
        <taxon>Pseudomonadota</taxon>
        <taxon>Betaproteobacteria</taxon>
        <taxon>Burkholderiales</taxon>
        <taxon>Burkholderiaceae</taxon>
        <taxon>Paraburkholderia</taxon>
    </lineage>
</organism>
<dbReference type="EMBL" id="JABBGJ010000090">
    <property type="protein sequence ID" value="NMM04426.1"/>
    <property type="molecule type" value="Genomic_DNA"/>
</dbReference>
<dbReference type="Proteomes" id="UP000544134">
    <property type="component" value="Unassembled WGS sequence"/>
</dbReference>
<evidence type="ECO:0000313" key="4">
    <source>
        <dbReference type="EMBL" id="NMM04636.1"/>
    </source>
</evidence>
<feature type="domain" description="HTH IS21-type" evidence="1">
    <location>
        <begin position="3"/>
        <end position="63"/>
    </location>
</feature>
<dbReference type="AlphaFoldDB" id="A0A848IU59"/>
<evidence type="ECO:0000313" key="5">
    <source>
        <dbReference type="Proteomes" id="UP000544134"/>
    </source>
</evidence>
<evidence type="ECO:0000259" key="1">
    <source>
        <dbReference type="PROSITE" id="PS50531"/>
    </source>
</evidence>
<keyword evidence="5" id="KW-1185">Reference proteome</keyword>
<comment type="caution">
    <text evidence="4">The sequence shown here is derived from an EMBL/GenBank/DDBJ whole genome shotgun (WGS) entry which is preliminary data.</text>
</comment>
<dbReference type="EMBL" id="JABBGJ010000144">
    <property type="protein sequence ID" value="NMM04636.1"/>
    <property type="molecule type" value="Genomic_DNA"/>
</dbReference>
<evidence type="ECO:0000313" key="2">
    <source>
        <dbReference type="EMBL" id="NMM04426.1"/>
    </source>
</evidence>
<feature type="non-terminal residue" evidence="4">
    <location>
        <position position="63"/>
    </location>
</feature>
<reference evidence="4 5" key="1">
    <citation type="submission" date="2020-04" db="EMBL/GenBank/DDBJ databases">
        <title>Paraburkholderia sp. RP-4-7 isolated from soil.</title>
        <authorList>
            <person name="Dahal R.H."/>
        </authorList>
    </citation>
    <scope>NUCLEOTIDE SEQUENCE [LARGE SCALE GENOMIC DNA]</scope>
    <source>
        <strain evidence="4 5">RP-4-7</strain>
    </source>
</reference>
<evidence type="ECO:0000313" key="3">
    <source>
        <dbReference type="EMBL" id="NMM04630.1"/>
    </source>
</evidence>
<sequence length="63" mass="7212">MAILSIIRRWHFRDHVSLREIAKRLGVSRNTVRRYIRAGTVLPAYPERHSPSKLDGFAAKLAG</sequence>
<gene>
    <name evidence="2" type="ORF">HHL24_42140</name>
    <name evidence="3" type="ORF">HHL24_43305</name>
    <name evidence="4" type="ORF">HHL24_43360</name>
</gene>
<protein>
    <submittedName>
        <fullName evidence="4">HTH domain-containing protein</fullName>
    </submittedName>
</protein>
<accession>A0A848IU59</accession>
<dbReference type="InterPro" id="IPR009061">
    <property type="entry name" value="DNA-bd_dom_put_sf"/>
</dbReference>
<proteinExistence type="predicted"/>
<dbReference type="SUPFAM" id="SSF46955">
    <property type="entry name" value="Putative DNA-binding domain"/>
    <property type="match status" value="1"/>
</dbReference>
<name>A0A848IU59_9BURK</name>
<dbReference type="Gene3D" id="1.10.10.60">
    <property type="entry name" value="Homeodomain-like"/>
    <property type="match status" value="1"/>
</dbReference>
<dbReference type="InterPro" id="IPR013196">
    <property type="entry name" value="HTH_11"/>
</dbReference>
<dbReference type="EMBL" id="JABBGJ010000139">
    <property type="protein sequence ID" value="NMM04630.1"/>
    <property type="molecule type" value="Genomic_DNA"/>
</dbReference>
<dbReference type="Pfam" id="PF08279">
    <property type="entry name" value="HTH_11"/>
    <property type="match status" value="1"/>
</dbReference>